<dbReference type="Gene3D" id="3.90.79.10">
    <property type="entry name" value="Nucleoside Triphosphate Pyrophosphohydrolase"/>
    <property type="match status" value="1"/>
</dbReference>
<dbReference type="InterPro" id="IPR015797">
    <property type="entry name" value="NUDIX_hydrolase-like_dom_sf"/>
</dbReference>
<dbReference type="AlphaFoldDB" id="A0AA39X087"/>
<dbReference type="PANTHER" id="PTHR13622">
    <property type="entry name" value="THIAMIN PYROPHOSPHOKINASE"/>
    <property type="match status" value="1"/>
</dbReference>
<dbReference type="Proteomes" id="UP001174934">
    <property type="component" value="Unassembled WGS sequence"/>
</dbReference>
<evidence type="ECO:0000313" key="3">
    <source>
        <dbReference type="Proteomes" id="UP001174934"/>
    </source>
</evidence>
<evidence type="ECO:0000259" key="1">
    <source>
        <dbReference type="PROSITE" id="PS51462"/>
    </source>
</evidence>
<dbReference type="InterPro" id="IPR031804">
    <property type="entry name" value="DUF4743"/>
</dbReference>
<dbReference type="EMBL" id="JAULSR010000003">
    <property type="protein sequence ID" value="KAK0624856.1"/>
    <property type="molecule type" value="Genomic_DNA"/>
</dbReference>
<dbReference type="Pfam" id="PF00293">
    <property type="entry name" value="NUDIX"/>
    <property type="match status" value="1"/>
</dbReference>
<keyword evidence="3" id="KW-1185">Reference proteome</keyword>
<reference evidence="2" key="1">
    <citation type="submission" date="2023-06" db="EMBL/GenBank/DDBJ databases">
        <title>Genome-scale phylogeny and comparative genomics of the fungal order Sordariales.</title>
        <authorList>
            <consortium name="Lawrence Berkeley National Laboratory"/>
            <person name="Hensen N."/>
            <person name="Bonometti L."/>
            <person name="Westerberg I."/>
            <person name="Brannstrom I.O."/>
            <person name="Guillou S."/>
            <person name="Cros-Aarteil S."/>
            <person name="Calhoun S."/>
            <person name="Haridas S."/>
            <person name="Kuo A."/>
            <person name="Mondo S."/>
            <person name="Pangilinan J."/>
            <person name="Riley R."/>
            <person name="LaButti K."/>
            <person name="Andreopoulos B."/>
            <person name="Lipzen A."/>
            <person name="Chen C."/>
            <person name="Yanf M."/>
            <person name="Daum C."/>
            <person name="Ng V."/>
            <person name="Clum A."/>
            <person name="Steindorff A."/>
            <person name="Ohm R."/>
            <person name="Martin F."/>
            <person name="Silar P."/>
            <person name="Natvig D."/>
            <person name="Lalanne C."/>
            <person name="Gautier V."/>
            <person name="Ament-velasquez S.L."/>
            <person name="Kruys A."/>
            <person name="Hutchinson M.I."/>
            <person name="Powell A.J."/>
            <person name="Barry K."/>
            <person name="Miller A.N."/>
            <person name="Grigoriev I.V."/>
            <person name="Debuchy R."/>
            <person name="Gladieux P."/>
            <person name="Thoren M.H."/>
            <person name="Johannesson H."/>
        </authorList>
    </citation>
    <scope>NUCLEOTIDE SEQUENCE</scope>
    <source>
        <strain evidence="2">SMH3391-2</strain>
    </source>
</reference>
<feature type="domain" description="Nudix hydrolase" evidence="1">
    <location>
        <begin position="143"/>
        <end position="290"/>
    </location>
</feature>
<sequence length="327" mass="37176">MSSPRVTVVPYLDIINEGDDFPIPQQNVNKWITTKKAHYDLRVNGVEPPVGIVHPTVVDALREQPGWDINDTADFRTITIEGNDEASRSEAVARTFASLRGMDKFVVLSRWRDELKPAYGPNNEILFNVERAAVPLLGIVSYGVQLSVYSYDVDTKLPRIWISKRSMTTANYPGLLDNTTAGGCRTGEDPFESVVREAKEEASLPDDVVRSSARACGTIGYFHFRDDKAIGETYLLQPEIEFLYEMELPDGVQPETNDHEVEWFQLWDVEMIKDGLTQRLFKPSYTLVIVDFFVRHGVLTPSNEPDYVDIVSRLHRVLEFPMMKCRI</sequence>
<gene>
    <name evidence="2" type="ORF">B0T17DRAFT_531293</name>
</gene>
<dbReference type="Pfam" id="PF15916">
    <property type="entry name" value="DUF4743"/>
    <property type="match status" value="1"/>
</dbReference>
<comment type="caution">
    <text evidence="2">The sequence shown here is derived from an EMBL/GenBank/DDBJ whole genome shotgun (WGS) entry which is preliminary data.</text>
</comment>
<dbReference type="SUPFAM" id="SSF55811">
    <property type="entry name" value="Nudix"/>
    <property type="match status" value="1"/>
</dbReference>
<evidence type="ECO:0000313" key="2">
    <source>
        <dbReference type="EMBL" id="KAK0624856.1"/>
    </source>
</evidence>
<dbReference type="InterPro" id="IPR000086">
    <property type="entry name" value="NUDIX_hydrolase_dom"/>
</dbReference>
<dbReference type="CDD" id="cd03676">
    <property type="entry name" value="NUDIX_Tnr3_like"/>
    <property type="match status" value="1"/>
</dbReference>
<protein>
    <submittedName>
        <fullName evidence="2">Thiamine pyrophosphokinase-related protein-like protein</fullName>
    </submittedName>
</protein>
<name>A0AA39X087_9PEZI</name>
<dbReference type="GO" id="GO:0044715">
    <property type="term" value="F:8-oxo-dGDP phosphatase activity"/>
    <property type="evidence" value="ECO:0007669"/>
    <property type="project" value="TreeGrafter"/>
</dbReference>
<accession>A0AA39X087</accession>
<dbReference type="FunFam" id="3.90.79.10:FF:000019">
    <property type="entry name" value="Thiamin pyrophosphokinase, putative"/>
    <property type="match status" value="1"/>
</dbReference>
<dbReference type="PANTHER" id="PTHR13622:SF8">
    <property type="entry name" value="THIAMIN PYROPHOSPHOKINASE 1"/>
    <property type="match status" value="1"/>
</dbReference>
<organism evidence="2 3">
    <name type="scientific">Bombardia bombarda</name>
    <dbReference type="NCBI Taxonomy" id="252184"/>
    <lineage>
        <taxon>Eukaryota</taxon>
        <taxon>Fungi</taxon>
        <taxon>Dikarya</taxon>
        <taxon>Ascomycota</taxon>
        <taxon>Pezizomycotina</taxon>
        <taxon>Sordariomycetes</taxon>
        <taxon>Sordariomycetidae</taxon>
        <taxon>Sordariales</taxon>
        <taxon>Lasiosphaeriaceae</taxon>
        <taxon>Bombardia</taxon>
    </lineage>
</organism>
<dbReference type="PROSITE" id="PS51462">
    <property type="entry name" value="NUDIX"/>
    <property type="match status" value="1"/>
</dbReference>
<proteinExistence type="predicted"/>